<dbReference type="STRING" id="360910.BAV1772"/>
<dbReference type="GeneID" id="92935166"/>
<gene>
    <name evidence="2" type="ordered locus">BAV1772</name>
</gene>
<evidence type="ECO:0008006" key="4">
    <source>
        <dbReference type="Google" id="ProtNLM"/>
    </source>
</evidence>
<evidence type="ECO:0000256" key="1">
    <source>
        <dbReference type="SAM" id="MobiDB-lite"/>
    </source>
</evidence>
<protein>
    <recommendedName>
        <fullName evidence="4">Carrier domain-containing protein</fullName>
    </recommendedName>
</protein>
<sequence>MSPFLPTQAMMQNLPIDPVLPEDAVLRGKLAKIIAGVCRCEPEPLLDDQPFTTVITQFDSLAILEILLEVETEFHIATDEMLPSDPANNTTEITAVFPANLSALVSYMHEVVARRAKGQAATDDHEARRRARLAAATRNENNTTP</sequence>
<dbReference type="HOGENOM" id="CLU_1783149_0_0_4"/>
<evidence type="ECO:0000313" key="3">
    <source>
        <dbReference type="Proteomes" id="UP000001977"/>
    </source>
</evidence>
<accession>Q2L0Z9</accession>
<name>Q2L0Z9_BORA1</name>
<dbReference type="Gene3D" id="1.10.1200.10">
    <property type="entry name" value="ACP-like"/>
    <property type="match status" value="1"/>
</dbReference>
<dbReference type="EMBL" id="AM167904">
    <property type="protein sequence ID" value="CAJ49380.1"/>
    <property type="molecule type" value="Genomic_DNA"/>
</dbReference>
<proteinExistence type="predicted"/>
<feature type="compositionally biased region" description="Low complexity" evidence="1">
    <location>
        <begin position="133"/>
        <end position="145"/>
    </location>
</feature>
<evidence type="ECO:0000313" key="2">
    <source>
        <dbReference type="EMBL" id="CAJ49380.1"/>
    </source>
</evidence>
<dbReference type="SUPFAM" id="SSF47336">
    <property type="entry name" value="ACP-like"/>
    <property type="match status" value="1"/>
</dbReference>
<dbReference type="KEGG" id="bav:BAV1772"/>
<reference evidence="2 3" key="1">
    <citation type="journal article" date="2006" name="J. Bacteriol.">
        <title>Comparison of the genome sequence of the poultry pathogen Bordetella avium with those of B. bronchiseptica, B. pertussis, and B. parapertussis reveals extensive diversity in surface structures associated with host interaction.</title>
        <authorList>
            <person name="Sebaihia M."/>
            <person name="Preston A."/>
            <person name="Maskell D.J."/>
            <person name="Kuzmiak H."/>
            <person name="Connell T.D."/>
            <person name="King N.D."/>
            <person name="Orndorff P.E."/>
            <person name="Miyamoto D.M."/>
            <person name="Thomson N.R."/>
            <person name="Harris D."/>
            <person name="Goble A."/>
            <person name="Lord A."/>
            <person name="Murphy L."/>
            <person name="Quail M.A."/>
            <person name="Rutter S."/>
            <person name="Squares R."/>
            <person name="Squares S."/>
            <person name="Woodward J."/>
            <person name="Parkhill J."/>
            <person name="Temple L.M."/>
        </authorList>
    </citation>
    <scope>NUCLEOTIDE SEQUENCE [LARGE SCALE GENOMIC DNA]</scope>
    <source>
        <strain evidence="2 3">197N</strain>
    </source>
</reference>
<dbReference type="Proteomes" id="UP000001977">
    <property type="component" value="Chromosome"/>
</dbReference>
<feature type="region of interest" description="Disordered" evidence="1">
    <location>
        <begin position="116"/>
        <end position="145"/>
    </location>
</feature>
<dbReference type="AlphaFoldDB" id="Q2L0Z9"/>
<organism evidence="2 3">
    <name type="scientific">Bordetella avium (strain 197N)</name>
    <dbReference type="NCBI Taxonomy" id="360910"/>
    <lineage>
        <taxon>Bacteria</taxon>
        <taxon>Pseudomonadati</taxon>
        <taxon>Pseudomonadota</taxon>
        <taxon>Betaproteobacteria</taxon>
        <taxon>Burkholderiales</taxon>
        <taxon>Alcaligenaceae</taxon>
        <taxon>Bordetella</taxon>
    </lineage>
</organism>
<dbReference type="InterPro" id="IPR036736">
    <property type="entry name" value="ACP-like_sf"/>
</dbReference>
<dbReference type="RefSeq" id="WP_012417441.1">
    <property type="nucleotide sequence ID" value="NC_010645.1"/>
</dbReference>
<keyword evidence="3" id="KW-1185">Reference proteome</keyword>
<dbReference type="eggNOG" id="ENOG5031U05">
    <property type="taxonomic scope" value="Bacteria"/>
</dbReference>